<reference evidence="3 4" key="1">
    <citation type="submission" date="2023-04" db="EMBL/GenBank/DDBJ databases">
        <title>Genome of Basidiobolus ranarum AG-B5.</title>
        <authorList>
            <person name="Stajich J.E."/>
            <person name="Carter-House D."/>
            <person name="Gryganskyi A."/>
        </authorList>
    </citation>
    <scope>NUCLEOTIDE SEQUENCE [LARGE SCALE GENOMIC DNA]</scope>
    <source>
        <strain evidence="3 4">AG-B5</strain>
    </source>
</reference>
<keyword evidence="2" id="KW-0472">Membrane</keyword>
<dbReference type="EMBL" id="JASJQH010007358">
    <property type="protein sequence ID" value="KAK9710226.1"/>
    <property type="molecule type" value="Genomic_DNA"/>
</dbReference>
<feature type="region of interest" description="Disordered" evidence="1">
    <location>
        <begin position="1"/>
        <end position="122"/>
    </location>
</feature>
<keyword evidence="2" id="KW-0812">Transmembrane</keyword>
<organism evidence="3 4">
    <name type="scientific">Basidiobolus ranarum</name>
    <dbReference type="NCBI Taxonomy" id="34480"/>
    <lineage>
        <taxon>Eukaryota</taxon>
        <taxon>Fungi</taxon>
        <taxon>Fungi incertae sedis</taxon>
        <taxon>Zoopagomycota</taxon>
        <taxon>Entomophthoromycotina</taxon>
        <taxon>Basidiobolomycetes</taxon>
        <taxon>Basidiobolales</taxon>
        <taxon>Basidiobolaceae</taxon>
        <taxon>Basidiobolus</taxon>
    </lineage>
</organism>
<feature type="transmembrane region" description="Helical" evidence="2">
    <location>
        <begin position="283"/>
        <end position="304"/>
    </location>
</feature>
<gene>
    <name evidence="3" type="ORF">K7432_008573</name>
</gene>
<feature type="compositionally biased region" description="Acidic residues" evidence="1">
    <location>
        <begin position="47"/>
        <end position="66"/>
    </location>
</feature>
<evidence type="ECO:0000256" key="1">
    <source>
        <dbReference type="SAM" id="MobiDB-lite"/>
    </source>
</evidence>
<keyword evidence="4" id="KW-1185">Reference proteome</keyword>
<name>A0ABR2VYF3_9FUNG</name>
<comment type="caution">
    <text evidence="3">The sequence shown here is derived from an EMBL/GenBank/DDBJ whole genome shotgun (WGS) entry which is preliminary data.</text>
</comment>
<dbReference type="Proteomes" id="UP001479436">
    <property type="component" value="Unassembled WGS sequence"/>
</dbReference>
<proteinExistence type="predicted"/>
<protein>
    <submittedName>
        <fullName evidence="3">Uncharacterized protein</fullName>
    </submittedName>
</protein>
<evidence type="ECO:0000256" key="2">
    <source>
        <dbReference type="SAM" id="Phobius"/>
    </source>
</evidence>
<evidence type="ECO:0000313" key="3">
    <source>
        <dbReference type="EMBL" id="KAK9710226.1"/>
    </source>
</evidence>
<accession>A0ABR2VYF3</accession>
<sequence>MSVVMSFASYEDPEPGFQFQPSHTNKELKDQATYPYSIVDRSPQAWSEEEDSRLTPEETDDEEADISETLQGTEKNHSNIDENELIPRINQPDVDHPSSVDAVYTTRNSQPQYSDLRTTTDDNRDLKKGINRRFLNYEPRRTNNQTFKGTTESTDDGLSVVLNSAHHLLQAFLVLFKTNQTAFLATASWHLMVGYSLAKTEKSSLLSHAHLPYGIDQLNPTTLLISKFLGEMNLPWAFLALMGFRMKDLSSQKILLLTFAFTSLIQLRFHVKHLSNRQQWKYIFSKHNMGSAIVAFVNMGCYIASIRRSGHLL</sequence>
<evidence type="ECO:0000313" key="4">
    <source>
        <dbReference type="Proteomes" id="UP001479436"/>
    </source>
</evidence>
<feature type="transmembrane region" description="Helical" evidence="2">
    <location>
        <begin position="254"/>
        <end position="271"/>
    </location>
</feature>
<keyword evidence="2" id="KW-1133">Transmembrane helix</keyword>